<keyword evidence="7" id="KW-0067">ATP-binding</keyword>
<dbReference type="Gene3D" id="3.40.50.300">
    <property type="entry name" value="P-loop containing nucleotide triphosphate hydrolases"/>
    <property type="match status" value="3"/>
</dbReference>
<evidence type="ECO:0000256" key="4">
    <source>
        <dbReference type="ARBA" id="ARBA00022801"/>
    </source>
</evidence>
<evidence type="ECO:0000313" key="12">
    <source>
        <dbReference type="EMBL" id="UQS81499.1"/>
    </source>
</evidence>
<dbReference type="InterPro" id="IPR011335">
    <property type="entry name" value="Restrct_endonuc-II-like"/>
</dbReference>
<evidence type="ECO:0000259" key="10">
    <source>
        <dbReference type="Pfam" id="PF12705"/>
    </source>
</evidence>
<dbReference type="SUPFAM" id="SSF52540">
    <property type="entry name" value="P-loop containing nucleoside triphosphate hydrolases"/>
    <property type="match status" value="1"/>
</dbReference>
<dbReference type="PANTHER" id="PTHR30591:SF1">
    <property type="entry name" value="RECBCD ENZYME SUBUNIT RECC"/>
    <property type="match status" value="1"/>
</dbReference>
<sequence length="1160" mass="134060">MSVKFVLGAAQKDKRAILLADLNQKMQQNLQDTFIWLTPDHIKFDSEVQILTHLKQDTHTTLATNRLQVFSFSRLAWYYLRNDPIYQSPQLTGTTQVMLLAKIVRQLAPKLHLYAGEAKRIGFIENLQQQVDLLLTNHLTPQRLTEFAQQVRNQGDLDLKLDDLALIYEQYLQKTTAQYNDEYQLLNLLNNYLKTDANQIKVHYFVSDFTQFSLQELQIIMTLMTQAADVELSLTLDRPYSEDQTNIFFQQPIKFFQKLTQTARQRQIPFTTQVAEQTRVNVDLQLVENFWMQQNNRLQTLDTQMLQDNSSVQIWQAATMQQEIVAVTTYIRQLVATQGYRYKDFLVLARNLGDYQQFLDPYFQMQQISYFLDLPHSMRDHAFKSLIDSLFALLQNNLQYHDVMTLLRTELVIPKGWTLDQYRQAVDLTDNYCLAHGIRAHDWRQKTDFVSPAQHSSLESQQQFAQINGIKHLITQIDQALRKMTQKATSVRDACAQLYQLLDKLQVFKTLKQWETTAIEAGDLVLSQQPEQVVNTFTQILDEFVELFGTDEFVLEDFLVVLDNGFDKAQYLTIPAVLDAVQISNLALVQPTGRKITLILGADDQNMPQVNPIGGVLSDDDLVHLQPLLRDTETLPQTQEQLNSNEPYVHDLAFLSSSERLIFTYARTKQVTAMQLSPYVQLLKQRFQLTEQIIDFTQPTEEEQVLQLLGSPIMTADHLLAVYRKSKTDQTPVAPAWQYVKDLIFQSSTAAQIYLSKIWRGLSYQNIAVSLDLKISQALYGSQLLASISQLETFYRNPYEYFLKYGLHLKPRPQFKITPANQGTFFHEVLDLTVKQLQSQNQSWADLSAKTLQQVSQQIVQQVLQQPAYQIFTHDEQFIQQHMIETVQRSLEVLRQQTQQAQFYPLKTEVTFGQVGAEHNLEPLKFALDDQKSVIVRGRIDRIDQLMSDPHYYMVVDYKSGQQDFKFQEFAAGLNLQMLTYLASLLNDSSLLAQDMLPVGGFYFHIQDSTVNLESLKGDLTKAPAALFKQYQYKGLIIDDGHSSEILDPAAEQQASQVFQIARNRRLNANKVVNQDEFQQLLAFNQQLIVQAANAILKGQNQISPLRLDEKKTTLQYSDYLPIMQFDAMLPENNYRLMPKLNRKQFFEQLNLKEQPHGKI</sequence>
<dbReference type="EMBL" id="CP093366">
    <property type="protein sequence ID" value="UQS81499.1"/>
    <property type="molecule type" value="Genomic_DNA"/>
</dbReference>
<keyword evidence="5" id="KW-0347">Helicase</keyword>
<keyword evidence="8" id="KW-0238">DNA-binding</keyword>
<keyword evidence="1" id="KW-0540">Nuclease</keyword>
<name>A0ABY4P715_9LACO</name>
<evidence type="ECO:0000256" key="9">
    <source>
        <dbReference type="ARBA" id="ARBA00023204"/>
    </source>
</evidence>
<feature type="domain" description="PD-(D/E)XK endonuclease-like" evidence="10">
    <location>
        <begin position="787"/>
        <end position="1100"/>
    </location>
</feature>
<dbReference type="Pfam" id="PF21445">
    <property type="entry name" value="ADDB_N"/>
    <property type="match status" value="1"/>
</dbReference>
<dbReference type="SUPFAM" id="SSF52980">
    <property type="entry name" value="Restriction endonuclease-like"/>
    <property type="match status" value="1"/>
</dbReference>
<evidence type="ECO:0000256" key="6">
    <source>
        <dbReference type="ARBA" id="ARBA00022839"/>
    </source>
</evidence>
<dbReference type="InterPro" id="IPR049035">
    <property type="entry name" value="ADDB_N"/>
</dbReference>
<gene>
    <name evidence="12" type="ORF">MOO45_04555</name>
</gene>
<keyword evidence="3" id="KW-0227">DNA damage</keyword>
<keyword evidence="2" id="KW-0547">Nucleotide-binding</keyword>
<keyword evidence="4" id="KW-0378">Hydrolase</keyword>
<dbReference type="Proteomes" id="UP000831495">
    <property type="component" value="Chromosome"/>
</dbReference>
<dbReference type="PANTHER" id="PTHR30591">
    <property type="entry name" value="RECBCD ENZYME SUBUNIT RECC"/>
    <property type="match status" value="1"/>
</dbReference>
<dbReference type="RefSeq" id="WP_249513770.1">
    <property type="nucleotide sequence ID" value="NZ_CP093366.1"/>
</dbReference>
<evidence type="ECO:0000256" key="7">
    <source>
        <dbReference type="ARBA" id="ARBA00022840"/>
    </source>
</evidence>
<evidence type="ECO:0000313" key="13">
    <source>
        <dbReference type="Proteomes" id="UP000831495"/>
    </source>
</evidence>
<evidence type="ECO:0000256" key="1">
    <source>
        <dbReference type="ARBA" id="ARBA00022722"/>
    </source>
</evidence>
<evidence type="ECO:0000256" key="8">
    <source>
        <dbReference type="ARBA" id="ARBA00023125"/>
    </source>
</evidence>
<proteinExistence type="predicted"/>
<evidence type="ECO:0000256" key="2">
    <source>
        <dbReference type="ARBA" id="ARBA00022741"/>
    </source>
</evidence>
<evidence type="ECO:0000256" key="5">
    <source>
        <dbReference type="ARBA" id="ARBA00022806"/>
    </source>
</evidence>
<evidence type="ECO:0000259" key="11">
    <source>
        <dbReference type="Pfam" id="PF21445"/>
    </source>
</evidence>
<protein>
    <submittedName>
        <fullName evidence="12">PD-(D/E)XK nuclease family protein</fullName>
    </submittedName>
</protein>
<dbReference type="Pfam" id="PF12705">
    <property type="entry name" value="PDDEXK_1"/>
    <property type="match status" value="1"/>
</dbReference>
<organism evidence="12 13">
    <name type="scientific">Bombilactobacillus folatiphilus</name>
    <dbReference type="NCBI Taxonomy" id="2923362"/>
    <lineage>
        <taxon>Bacteria</taxon>
        <taxon>Bacillati</taxon>
        <taxon>Bacillota</taxon>
        <taxon>Bacilli</taxon>
        <taxon>Lactobacillales</taxon>
        <taxon>Lactobacillaceae</taxon>
        <taxon>Bombilactobacillus</taxon>
    </lineage>
</organism>
<dbReference type="InterPro" id="IPR038726">
    <property type="entry name" value="PDDEXK_AddAB-type"/>
</dbReference>
<accession>A0ABY4P715</accession>
<reference evidence="12" key="1">
    <citation type="journal article" date="2022" name="Int. J. Syst. Evol. Microbiol.">
        <title>Apilactobacillus apisilvae sp. nov., Nicolia spurrieriana gen. nov. sp. nov., Bombilactobacillus folatiphilus sp. nov. and Bombilactobacillus thymidiniphilus sp. nov., four new lactic acid bacterial isolates from stingless bees Tetragonula carbonaria and Austroplebeia australis.</title>
        <authorList>
            <person name="Oliphant S.A."/>
            <person name="Watson-Haigh N.S."/>
            <person name="Sumby K.M."/>
            <person name="Gardner J."/>
            <person name="Groom S."/>
            <person name="Jiranek V."/>
        </authorList>
    </citation>
    <scope>NUCLEOTIDE SEQUENCE</scope>
    <source>
        <strain evidence="12">SG4_D2</strain>
    </source>
</reference>
<keyword evidence="6" id="KW-0269">Exonuclease</keyword>
<keyword evidence="13" id="KW-1185">Reference proteome</keyword>
<feature type="domain" description="ATP-dependent helicase/deoxyribonuclease subunit B N-terminal" evidence="11">
    <location>
        <begin position="5"/>
        <end position="278"/>
    </location>
</feature>
<evidence type="ECO:0000256" key="3">
    <source>
        <dbReference type="ARBA" id="ARBA00022763"/>
    </source>
</evidence>
<dbReference type="InterPro" id="IPR027417">
    <property type="entry name" value="P-loop_NTPase"/>
</dbReference>
<keyword evidence="9" id="KW-0234">DNA repair</keyword>